<dbReference type="Gene3D" id="3.40.50.300">
    <property type="entry name" value="P-loop containing nucleotide triphosphate hydrolases"/>
    <property type="match status" value="1"/>
</dbReference>
<dbReference type="InterPro" id="IPR055530">
    <property type="entry name" value="DUF7104"/>
</dbReference>
<gene>
    <name evidence="5" type="ORF">CT0861_13122</name>
</gene>
<protein>
    <submittedName>
        <fullName evidence="5">NACHT and ankyrin domain protein</fullName>
    </submittedName>
</protein>
<dbReference type="InterPro" id="IPR054471">
    <property type="entry name" value="GPIID_WHD"/>
</dbReference>
<dbReference type="Pfam" id="PF24883">
    <property type="entry name" value="NPHP3_N"/>
    <property type="match status" value="1"/>
</dbReference>
<dbReference type="InterPro" id="IPR036770">
    <property type="entry name" value="Ankyrin_rpt-contain_sf"/>
</dbReference>
<keyword evidence="1" id="KW-0677">Repeat</keyword>
<dbReference type="Gene3D" id="1.20.5.340">
    <property type="match status" value="4"/>
</dbReference>
<dbReference type="GO" id="GO:0003824">
    <property type="term" value="F:catalytic activity"/>
    <property type="evidence" value="ECO:0007669"/>
    <property type="project" value="InterPro"/>
</dbReference>
<dbReference type="InterPro" id="IPR035994">
    <property type="entry name" value="Nucleoside_phosphorylase_sf"/>
</dbReference>
<dbReference type="SUPFAM" id="SSF48403">
    <property type="entry name" value="Ankyrin repeat"/>
    <property type="match status" value="1"/>
</dbReference>
<comment type="caution">
    <text evidence="5">The sequence shown here is derived from an EMBL/GenBank/DDBJ whole genome shotgun (WGS) entry which is preliminary data.</text>
</comment>
<evidence type="ECO:0000259" key="3">
    <source>
        <dbReference type="Pfam" id="PF22939"/>
    </source>
</evidence>
<dbReference type="GO" id="GO:0009116">
    <property type="term" value="P:nucleoside metabolic process"/>
    <property type="evidence" value="ECO:0007669"/>
    <property type="project" value="InterPro"/>
</dbReference>
<dbReference type="SMART" id="SM00248">
    <property type="entry name" value="ANK"/>
    <property type="match status" value="6"/>
</dbReference>
<sequence length="1522" mass="170491">MTMNPRATRREDFEVAVICAVHCEYDAVAFAFDEIWEGDGGRLGNASGDHNIYTTGRIGGHDVVLLLLPSMGKVSAASAAASLRSTYTGIKLAILTGICGGVPGVETENEILLGDVVISKSIVQYDLGRKYPHRFALKETIEESLGRPNKDIRSLVAIFETRHGRNNLQRQTSQIMEQIQQRAIDDRHGNLYKRPTATEDRLFEPDYPHRHRDSRGCGCGESGACEKALSASCEELGCDVGRLVSKRRLKKRTLQDHQSGATVAPELRVFVGRVGSGDTVMKSGLDRDRTAREHDLIAFEMEGAGVWDEIPCIVVKAVCDYADIHKNKNWQNFAAARAASTTKALLERYPSTDRSAAPLTWSVVPHNENHDSSRRIEIAGWNDWEGQARNVDHRSNRYCHSMAPVEGRETRRDEELRMQEIQQPTVILEEIDPVPKDRARHVPKQHDENERRLLQMLAANHEAYKNFNPRRVAGTCEWFFKDYRFRNWLGSTTSSIIWVSAGPGCGKSVLARALVDEGRLSSRPETTTVCYFFFNDGEERRTNSCDALAAILHQLFTQRRTGPLIRHATSSLVNYGDGLRNNFQQLWQTLKDCAKNSDAGEIVCVLDALDECNKDSRQEILEVLESFYFGDQLHQSASRLKFLITSRPYDDLETSFENFTTSEAYIRFDGDDKSEEIRHEIDLVIDHKVNDFGKDFRDEHRQEISDRLKAMENRTYLWLHLTLNIINKTRSAYRKPSSIQTLLSHLPSGVFDAYERILSRNQDEKQTRGLLGIVLAAKRPLTLDEVNYSLTLQDFKSTVQNLCGLFISVYDNKVSFIHQTAREFLTSNPAPQKAWQGSFDMPSSHSTIFVSCARLLSLQDFDRVARKRFGHEYLPFFVYAAVNWTFHYNSQNGVNRDRSCKAARELCRISGGQTPTWIELYHTEGPWHHSCSIDWTDLTFASFFGLLEVVVHIIDLEKVDVNSQGGYLGTAVKTASAWGHIRLVQTLLQHGANCDTGGGQFRTALLAAASRGQPEVVEFLLTENSGAQVIQEVIMAVADSWQDRKGMMTSLLLERLGDTIVVTQETMMAVANCRWGGREMMTLLLAKSGDEIEITQELVVAAARNEAMIVLLERYGDEVEITQEVVMAVAGSRSSETMALLLKKYGDKIEITKDVVVAAAGNPSCRIMALLLEMYGYTLEITQDVVISAAKYGEGEMMALLMKHCVDKIEITEDVVIAAAANYRSGVMAFLLEMYGDTLKVTPDVVEAAASNPFSGKILLTLLLEKVGDKIEITEAVMLAALYRGEDTDEIIALLLEKGGDKVEITQDVVKAVAGNDFCRERIITLLEKHRDEAEITQGIIMAAVGAGSVEMVAYLLEKQSDKVKITQEVVKATAGNLWNGKDIMDLLLEKYRDEIEITQEVFVAAARSGSDEMMAFLLRKYRDQVEITQEVFVAAAGNTWGGEEIMDLLLEKYTDKVEITQEVVVATAGNGHIRTMALLLRKYVGQVEITQEVVMAAGKSKQSGMMALLLEKRGDEVRMYM</sequence>
<evidence type="ECO:0000313" key="6">
    <source>
        <dbReference type="Proteomes" id="UP000076552"/>
    </source>
</evidence>
<dbReference type="Pfam" id="PF13637">
    <property type="entry name" value="Ank_4"/>
    <property type="match status" value="1"/>
</dbReference>
<feature type="domain" description="GPI inositol-deacylase winged helix" evidence="3">
    <location>
        <begin position="755"/>
        <end position="828"/>
    </location>
</feature>
<dbReference type="STRING" id="708197.A0A166N1A5"/>
<keyword evidence="6" id="KW-1185">Reference proteome</keyword>
<evidence type="ECO:0000259" key="4">
    <source>
        <dbReference type="Pfam" id="PF24883"/>
    </source>
</evidence>
<feature type="domain" description="Nephrocystin 3-like N-terminal" evidence="4">
    <location>
        <begin position="474"/>
        <end position="647"/>
    </location>
</feature>
<dbReference type="PANTHER" id="PTHR46082:SF6">
    <property type="entry name" value="AAA+ ATPASE DOMAIN-CONTAINING PROTEIN-RELATED"/>
    <property type="match status" value="1"/>
</dbReference>
<reference evidence="5 6" key="1">
    <citation type="submission" date="2015-06" db="EMBL/GenBank/DDBJ databases">
        <title>Survival trade-offs in plant roots during colonization by closely related pathogenic and mutualistic fungi.</title>
        <authorList>
            <person name="Hacquard S."/>
            <person name="Kracher B."/>
            <person name="Hiruma K."/>
            <person name="Weinman A."/>
            <person name="Muench P."/>
            <person name="Garrido Oter R."/>
            <person name="Ver Loren van Themaat E."/>
            <person name="Dallerey J.-F."/>
            <person name="Damm U."/>
            <person name="Henrissat B."/>
            <person name="Lespinet O."/>
            <person name="Thon M."/>
            <person name="Kemen E."/>
            <person name="McHardy A.C."/>
            <person name="Schulze-Lefert P."/>
            <person name="O'Connell R.J."/>
        </authorList>
    </citation>
    <scope>NUCLEOTIDE SEQUENCE [LARGE SCALE GENOMIC DNA]</scope>
    <source>
        <strain evidence="5 6">0861</strain>
    </source>
</reference>
<dbReference type="Pfam" id="PF23397">
    <property type="entry name" value="DUF7104"/>
    <property type="match status" value="13"/>
</dbReference>
<dbReference type="InterPro" id="IPR056884">
    <property type="entry name" value="NPHP3-like_N"/>
</dbReference>
<dbReference type="Pfam" id="PF22939">
    <property type="entry name" value="WHD_GPIID"/>
    <property type="match status" value="1"/>
</dbReference>
<dbReference type="Gene3D" id="3.40.50.1580">
    <property type="entry name" value="Nucleoside phosphorylase domain"/>
    <property type="match status" value="1"/>
</dbReference>
<dbReference type="Gene3D" id="1.25.40.20">
    <property type="entry name" value="Ankyrin repeat-containing domain"/>
    <property type="match status" value="1"/>
</dbReference>
<dbReference type="EMBL" id="LFIV01000232">
    <property type="protein sequence ID" value="KZL65204.1"/>
    <property type="molecule type" value="Genomic_DNA"/>
</dbReference>
<evidence type="ECO:0000256" key="1">
    <source>
        <dbReference type="ARBA" id="ARBA00022737"/>
    </source>
</evidence>
<dbReference type="Proteomes" id="UP000076552">
    <property type="component" value="Unassembled WGS sequence"/>
</dbReference>
<dbReference type="Pfam" id="PF01048">
    <property type="entry name" value="PNP_UDP_1"/>
    <property type="match status" value="1"/>
</dbReference>
<dbReference type="SUPFAM" id="SSF53167">
    <property type="entry name" value="Purine and uridine phosphorylases"/>
    <property type="match status" value="1"/>
</dbReference>
<dbReference type="InterPro" id="IPR002110">
    <property type="entry name" value="Ankyrin_rpt"/>
</dbReference>
<dbReference type="InterPro" id="IPR027417">
    <property type="entry name" value="P-loop_NTPase"/>
</dbReference>
<accession>A0A166N1A5</accession>
<organism evidence="5 6">
    <name type="scientific">Colletotrichum tofieldiae</name>
    <dbReference type="NCBI Taxonomy" id="708197"/>
    <lineage>
        <taxon>Eukaryota</taxon>
        <taxon>Fungi</taxon>
        <taxon>Dikarya</taxon>
        <taxon>Ascomycota</taxon>
        <taxon>Pezizomycotina</taxon>
        <taxon>Sordariomycetes</taxon>
        <taxon>Hypocreomycetidae</taxon>
        <taxon>Glomerellales</taxon>
        <taxon>Glomerellaceae</taxon>
        <taxon>Colletotrichum</taxon>
        <taxon>Colletotrichum spaethianum species complex</taxon>
    </lineage>
</organism>
<feature type="domain" description="Nucleoside phosphorylase" evidence="2">
    <location>
        <begin position="15"/>
        <end position="132"/>
    </location>
</feature>
<proteinExistence type="predicted"/>
<evidence type="ECO:0000259" key="2">
    <source>
        <dbReference type="Pfam" id="PF01048"/>
    </source>
</evidence>
<dbReference type="SUPFAM" id="SSF52540">
    <property type="entry name" value="P-loop containing nucleoside triphosphate hydrolases"/>
    <property type="match status" value="1"/>
</dbReference>
<dbReference type="InterPro" id="IPR053137">
    <property type="entry name" value="NLR-like"/>
</dbReference>
<dbReference type="PANTHER" id="PTHR46082">
    <property type="entry name" value="ATP/GTP-BINDING PROTEIN-RELATED"/>
    <property type="match status" value="1"/>
</dbReference>
<evidence type="ECO:0000313" key="5">
    <source>
        <dbReference type="EMBL" id="KZL65204.1"/>
    </source>
</evidence>
<name>A0A166N1A5_9PEZI</name>
<dbReference type="InterPro" id="IPR000845">
    <property type="entry name" value="Nucleoside_phosphorylase_d"/>
</dbReference>